<dbReference type="PROSITE" id="PS51186">
    <property type="entry name" value="GNAT"/>
    <property type="match status" value="1"/>
</dbReference>
<protein>
    <recommendedName>
        <fullName evidence="1">N-acetyltransferase domain-containing protein</fullName>
    </recommendedName>
</protein>
<dbReference type="InterPro" id="IPR006439">
    <property type="entry name" value="HAD-SF_hydro_IA"/>
</dbReference>
<dbReference type="GO" id="GO:0016747">
    <property type="term" value="F:acyltransferase activity, transferring groups other than amino-acyl groups"/>
    <property type="evidence" value="ECO:0007669"/>
    <property type="project" value="InterPro"/>
</dbReference>
<keyword evidence="3" id="KW-1185">Reference proteome</keyword>
<dbReference type="SFLD" id="SFLDS00003">
    <property type="entry name" value="Haloacid_Dehalogenase"/>
    <property type="match status" value="1"/>
</dbReference>
<dbReference type="RefSeq" id="WP_188661697.1">
    <property type="nucleotide sequence ID" value="NZ_BMHV01000004.1"/>
</dbReference>
<organism evidence="2 3">
    <name type="scientific">Terasakiella brassicae</name>
    <dbReference type="NCBI Taxonomy" id="1634917"/>
    <lineage>
        <taxon>Bacteria</taxon>
        <taxon>Pseudomonadati</taxon>
        <taxon>Pseudomonadota</taxon>
        <taxon>Alphaproteobacteria</taxon>
        <taxon>Rhodospirillales</taxon>
        <taxon>Terasakiellaceae</taxon>
        <taxon>Terasakiella</taxon>
    </lineage>
</organism>
<reference evidence="2" key="2">
    <citation type="submission" date="2020-09" db="EMBL/GenBank/DDBJ databases">
        <authorList>
            <person name="Sun Q."/>
            <person name="Zhou Y."/>
        </authorList>
    </citation>
    <scope>NUCLEOTIDE SEQUENCE</scope>
    <source>
        <strain evidence="2">CGMCC 1.15254</strain>
    </source>
</reference>
<sequence length="619" mass="70842">MTRISFKTCKKSQEDARKIMMWRNDPVTLAVSYHHTPKVWENFWREYCDEYLMPVSKVPQPVFAEVDGTPCGFLKFAPFKDPLDRNLSCVEISINIAPSFRKQGLGHRVLYEVQDYLKQQGVQSVYAEVRKNNDPSKRTFRRAGFRYLGDANKTVHDTGEECCISKYLVDLNIEKAICIDLDGTLADSLSCMEEAYYSFLQLYGEEGDIEEFNQLNGPPLLNVVRILQQRYDLPGSVVELHKKYEEIIDCFYDKAAIMPGADQFLIRAHQEGWGIIIVTSNSEERTRSWLKVRKLWPLVNALVCGEDVEEGKPSKEPYLKAAEKIGCKLYNIIAIEDSKAGVCSATSAGIRTLMIGQDGNNYEEEQAWPVKDWFEATYFLFSFQGLMIFKLARELNIHLRGDGSVDAALKHEIDRLWKVAQQEEGNIFFNGPVCRLVNYGYRNLTLELSTYKVFLALRRNMMLQTKLDWFSLAVSGLLLCRDGLVAGKRSNQVADEAGYWELVPSGACDDNVFEEDKSYKSGLEKQVLTELLEEVGLDRKQVRVSDPCYLIINTEQRLIDVVFKIETNLSFSEISQYFQKVKEEYSDITVLRESGLSAENITLTKTSTLIKQLYCDGYI</sequence>
<dbReference type="Pfam" id="PF00583">
    <property type="entry name" value="Acetyltransf_1"/>
    <property type="match status" value="1"/>
</dbReference>
<dbReference type="SUPFAM" id="SSF55729">
    <property type="entry name" value="Acyl-CoA N-acyltransferases (Nat)"/>
    <property type="match status" value="1"/>
</dbReference>
<dbReference type="InterPro" id="IPR051806">
    <property type="entry name" value="HAD-like_SPP"/>
</dbReference>
<dbReference type="Pfam" id="PF13419">
    <property type="entry name" value="HAD_2"/>
    <property type="match status" value="1"/>
</dbReference>
<dbReference type="InterPro" id="IPR023198">
    <property type="entry name" value="PGP-like_dom2"/>
</dbReference>
<dbReference type="InterPro" id="IPR036412">
    <property type="entry name" value="HAD-like_sf"/>
</dbReference>
<gene>
    <name evidence="2" type="ORF">GCM10011332_07180</name>
</gene>
<dbReference type="InterPro" id="IPR041492">
    <property type="entry name" value="HAD_2"/>
</dbReference>
<dbReference type="GO" id="GO:0050308">
    <property type="term" value="F:sugar-phosphatase activity"/>
    <property type="evidence" value="ECO:0007669"/>
    <property type="project" value="TreeGrafter"/>
</dbReference>
<dbReference type="Gene3D" id="3.40.50.1000">
    <property type="entry name" value="HAD superfamily/HAD-like"/>
    <property type="match status" value="1"/>
</dbReference>
<proteinExistence type="predicted"/>
<reference evidence="2" key="1">
    <citation type="journal article" date="2014" name="Int. J. Syst. Evol. Microbiol.">
        <title>Complete genome sequence of Corynebacterium casei LMG S-19264T (=DSM 44701T), isolated from a smear-ripened cheese.</title>
        <authorList>
            <consortium name="US DOE Joint Genome Institute (JGI-PGF)"/>
            <person name="Walter F."/>
            <person name="Albersmeier A."/>
            <person name="Kalinowski J."/>
            <person name="Ruckert C."/>
        </authorList>
    </citation>
    <scope>NUCLEOTIDE SEQUENCE</scope>
    <source>
        <strain evidence="2">CGMCC 1.15254</strain>
    </source>
</reference>
<accession>A0A917BVJ1</accession>
<dbReference type="InterPro" id="IPR016181">
    <property type="entry name" value="Acyl_CoA_acyltransferase"/>
</dbReference>
<evidence type="ECO:0000313" key="2">
    <source>
        <dbReference type="EMBL" id="GGF56256.1"/>
    </source>
</evidence>
<dbReference type="SUPFAM" id="SSF56784">
    <property type="entry name" value="HAD-like"/>
    <property type="match status" value="1"/>
</dbReference>
<dbReference type="PANTHER" id="PTHR43481:SF4">
    <property type="entry name" value="GLYCEROL-1-PHOSPHATE PHOSPHOHYDROLASE 1-RELATED"/>
    <property type="match status" value="1"/>
</dbReference>
<dbReference type="NCBIfam" id="TIGR01509">
    <property type="entry name" value="HAD-SF-IA-v3"/>
    <property type="match status" value="1"/>
</dbReference>
<dbReference type="InterPro" id="IPR023214">
    <property type="entry name" value="HAD_sf"/>
</dbReference>
<dbReference type="Proteomes" id="UP000632498">
    <property type="component" value="Unassembled WGS sequence"/>
</dbReference>
<feature type="domain" description="N-acetyltransferase" evidence="1">
    <location>
        <begin position="4"/>
        <end position="169"/>
    </location>
</feature>
<dbReference type="SFLD" id="SFLDG01129">
    <property type="entry name" value="C1.5:_HAD__Beta-PGM__Phosphata"/>
    <property type="match status" value="1"/>
</dbReference>
<dbReference type="PANTHER" id="PTHR43481">
    <property type="entry name" value="FRUCTOSE-1-PHOSPHATE PHOSPHATASE"/>
    <property type="match status" value="1"/>
</dbReference>
<dbReference type="EMBL" id="BMHV01000004">
    <property type="protein sequence ID" value="GGF56256.1"/>
    <property type="molecule type" value="Genomic_DNA"/>
</dbReference>
<comment type="caution">
    <text evidence="2">The sequence shown here is derived from an EMBL/GenBank/DDBJ whole genome shotgun (WGS) entry which is preliminary data.</text>
</comment>
<dbReference type="CDD" id="cd04301">
    <property type="entry name" value="NAT_SF"/>
    <property type="match status" value="1"/>
</dbReference>
<name>A0A917BVJ1_9PROT</name>
<dbReference type="Gene3D" id="3.40.630.30">
    <property type="match status" value="1"/>
</dbReference>
<dbReference type="AlphaFoldDB" id="A0A917BVJ1"/>
<dbReference type="Gene3D" id="1.10.150.240">
    <property type="entry name" value="Putative phosphatase, domain 2"/>
    <property type="match status" value="1"/>
</dbReference>
<dbReference type="CDD" id="cd07505">
    <property type="entry name" value="HAD_BPGM-like"/>
    <property type="match status" value="1"/>
</dbReference>
<evidence type="ECO:0000259" key="1">
    <source>
        <dbReference type="PROSITE" id="PS51186"/>
    </source>
</evidence>
<evidence type="ECO:0000313" key="3">
    <source>
        <dbReference type="Proteomes" id="UP000632498"/>
    </source>
</evidence>
<dbReference type="InterPro" id="IPR000182">
    <property type="entry name" value="GNAT_dom"/>
</dbReference>